<organism evidence="1 2">
    <name type="scientific">Raoultella planticola</name>
    <name type="common">Klebsiella planticola</name>
    <dbReference type="NCBI Taxonomy" id="575"/>
    <lineage>
        <taxon>Bacteria</taxon>
        <taxon>Pseudomonadati</taxon>
        <taxon>Pseudomonadota</taxon>
        <taxon>Gammaproteobacteria</taxon>
        <taxon>Enterobacterales</taxon>
        <taxon>Enterobacteriaceae</taxon>
        <taxon>Klebsiella/Raoultella group</taxon>
        <taxon>Raoultella</taxon>
    </lineage>
</organism>
<reference evidence="1 2" key="1">
    <citation type="submission" date="2019-03" db="EMBL/GenBank/DDBJ databases">
        <authorList>
            <consortium name="Pathogen Informatics"/>
        </authorList>
    </citation>
    <scope>NUCLEOTIDE SEQUENCE [LARGE SCALE GENOMIC DNA]</scope>
    <source>
        <strain evidence="1 2">NCTC12998</strain>
    </source>
</reference>
<evidence type="ECO:0000313" key="1">
    <source>
        <dbReference type="EMBL" id="VFS89910.1"/>
    </source>
</evidence>
<proteinExistence type="predicted"/>
<accession>A0A485CYU3</accession>
<sequence length="76" mass="9062">MLQRYRFELILILLVLCALFYPSPYFQVITPFRYQRLRRLLHRSSDKSLILSSGNFATPRFAPRQERRRSETKAAG</sequence>
<gene>
    <name evidence="1" type="ORF">NCTC12998_06801</name>
</gene>
<dbReference type="Proteomes" id="UP000345637">
    <property type="component" value="Unassembled WGS sequence"/>
</dbReference>
<protein>
    <submittedName>
        <fullName evidence="1">Uncharacterized protein</fullName>
    </submittedName>
</protein>
<name>A0A485CYU3_RAOPL</name>
<dbReference type="AlphaFoldDB" id="A0A485CYU3"/>
<evidence type="ECO:0000313" key="2">
    <source>
        <dbReference type="Proteomes" id="UP000345637"/>
    </source>
</evidence>
<dbReference type="EMBL" id="CAADJE010000037">
    <property type="protein sequence ID" value="VFS89910.1"/>
    <property type="molecule type" value="Genomic_DNA"/>
</dbReference>